<dbReference type="InterPro" id="IPR020472">
    <property type="entry name" value="WD40_PAC1"/>
</dbReference>
<keyword evidence="1 4" id="KW-0853">WD repeat</keyword>
<gene>
    <name evidence="6" type="ORF">SRS1_13830</name>
</gene>
<evidence type="ECO:0000256" key="2">
    <source>
        <dbReference type="ARBA" id="ARBA00022737"/>
    </source>
</evidence>
<proteinExistence type="inferred from homology"/>
<dbReference type="SUPFAM" id="SSF50978">
    <property type="entry name" value="WD40 repeat-like"/>
    <property type="match status" value="1"/>
</dbReference>
<feature type="compositionally biased region" description="Low complexity" evidence="5">
    <location>
        <begin position="11"/>
        <end position="22"/>
    </location>
</feature>
<dbReference type="PROSITE" id="PS50294">
    <property type="entry name" value="WD_REPEATS_REGION"/>
    <property type="match status" value="3"/>
</dbReference>
<dbReference type="AlphaFoldDB" id="A0A2N8UDE0"/>
<dbReference type="InterPro" id="IPR015943">
    <property type="entry name" value="WD40/YVTN_repeat-like_dom_sf"/>
</dbReference>
<dbReference type="Proteomes" id="UP000239563">
    <property type="component" value="Chromosome VI"/>
</dbReference>
<protein>
    <submittedName>
        <fullName evidence="6">Related to THO complex subunit 3</fullName>
    </submittedName>
</protein>
<reference evidence="6 7" key="1">
    <citation type="submission" date="2017-02" db="EMBL/GenBank/DDBJ databases">
        <authorList>
            <person name="Peterson S.W."/>
        </authorList>
    </citation>
    <scope>NUCLEOTIDE SEQUENCE [LARGE SCALE GENOMIC DNA]</scope>
    <source>
        <strain evidence="6 7">SRS1_H2-8</strain>
    </source>
</reference>
<evidence type="ECO:0000256" key="4">
    <source>
        <dbReference type="PROSITE-ProRule" id="PRU00221"/>
    </source>
</evidence>
<evidence type="ECO:0000256" key="3">
    <source>
        <dbReference type="ARBA" id="ARBA00046343"/>
    </source>
</evidence>
<name>A0A2N8UDE0_9BASI</name>
<dbReference type="GO" id="GO:0000445">
    <property type="term" value="C:THO complex part of transcription export complex"/>
    <property type="evidence" value="ECO:0007669"/>
    <property type="project" value="TreeGrafter"/>
</dbReference>
<organism evidence="6 7">
    <name type="scientific">Sporisorium reilianum f. sp. reilianum</name>
    <dbReference type="NCBI Taxonomy" id="72559"/>
    <lineage>
        <taxon>Eukaryota</taxon>
        <taxon>Fungi</taxon>
        <taxon>Dikarya</taxon>
        <taxon>Basidiomycota</taxon>
        <taxon>Ustilaginomycotina</taxon>
        <taxon>Ustilaginomycetes</taxon>
        <taxon>Ustilaginales</taxon>
        <taxon>Ustilaginaceae</taxon>
        <taxon>Sporisorium</taxon>
    </lineage>
</organism>
<dbReference type="GO" id="GO:0006406">
    <property type="term" value="P:mRNA export from nucleus"/>
    <property type="evidence" value="ECO:0007669"/>
    <property type="project" value="InterPro"/>
</dbReference>
<dbReference type="InterPro" id="IPR036322">
    <property type="entry name" value="WD40_repeat_dom_sf"/>
</dbReference>
<evidence type="ECO:0000256" key="5">
    <source>
        <dbReference type="SAM" id="MobiDB-lite"/>
    </source>
</evidence>
<dbReference type="PANTHER" id="PTHR22839">
    <property type="entry name" value="THO COMPLEX SUBUNIT 3 THO3"/>
    <property type="match status" value="1"/>
</dbReference>
<dbReference type="EMBL" id="LT795059">
    <property type="protein sequence ID" value="SJX63007.1"/>
    <property type="molecule type" value="Genomic_DNA"/>
</dbReference>
<keyword evidence="2" id="KW-0677">Repeat</keyword>
<dbReference type="PRINTS" id="PR00320">
    <property type="entry name" value="GPROTEINBRPT"/>
</dbReference>
<feature type="repeat" description="WD" evidence="4">
    <location>
        <begin position="89"/>
        <end position="131"/>
    </location>
</feature>
<dbReference type="SMART" id="SM00320">
    <property type="entry name" value="WD40"/>
    <property type="match status" value="7"/>
</dbReference>
<dbReference type="Pfam" id="PF00400">
    <property type="entry name" value="WD40"/>
    <property type="match status" value="4"/>
</dbReference>
<evidence type="ECO:0000313" key="7">
    <source>
        <dbReference type="Proteomes" id="UP000239563"/>
    </source>
</evidence>
<dbReference type="InterPro" id="IPR001680">
    <property type="entry name" value="WD40_rpt"/>
</dbReference>
<accession>A0A2N8UDE0</accession>
<feature type="compositionally biased region" description="Pro residues" evidence="5">
    <location>
        <begin position="1"/>
        <end position="10"/>
    </location>
</feature>
<feature type="repeat" description="WD" evidence="4">
    <location>
        <begin position="234"/>
        <end position="265"/>
    </location>
</feature>
<dbReference type="PANTHER" id="PTHR22839:SF0">
    <property type="entry name" value="THO COMPLEX SUBUNIT 3"/>
    <property type="match status" value="1"/>
</dbReference>
<sequence length="365" mass="39098">MSLSLHPPPSGSSSSRPSSTLATSFRDRNIALPNFATLKTKELRSGHRQSVRGLGWSIDGRKLATCGADRSIRVWVPERSVDHRASTELRGHAESVDQLVWHPLQPEVLASASADRTVRVWDARVQPAAVSVVSTPGANINIAYHPTGNYVAVGDKTDTVSVVDTRQNRIVHTVCTRRSAPAGGEAYSATTVLGSHDEINELAFSPDGSLLLLSSGSGAVHIHTTSTYQRIHSHPAHTANVFCLEYDPLSRFVATASSDAMLSLWHATEWHSLKMVTSLAFPARAIGFSFDGELLAAAGEDAFISINATNPALALGADDSDQLHRLPLGAGTMINTLAWHPSKYVLAYAGDEAPKDAGVVRVFNL</sequence>
<dbReference type="InterPro" id="IPR040132">
    <property type="entry name" value="Tex1/THOC3"/>
</dbReference>
<feature type="region of interest" description="Disordered" evidence="5">
    <location>
        <begin position="1"/>
        <end position="22"/>
    </location>
</feature>
<evidence type="ECO:0000313" key="6">
    <source>
        <dbReference type="EMBL" id="SJX63007.1"/>
    </source>
</evidence>
<dbReference type="Gene3D" id="2.130.10.10">
    <property type="entry name" value="YVTN repeat-like/Quinoprotein amine dehydrogenase"/>
    <property type="match status" value="2"/>
</dbReference>
<comment type="similarity">
    <text evidence="3">Belongs to the THOC3 family.</text>
</comment>
<feature type="repeat" description="WD" evidence="4">
    <location>
        <begin position="44"/>
        <end position="75"/>
    </location>
</feature>
<dbReference type="PROSITE" id="PS50082">
    <property type="entry name" value="WD_REPEATS_2"/>
    <property type="match status" value="3"/>
</dbReference>
<evidence type="ECO:0000256" key="1">
    <source>
        <dbReference type="ARBA" id="ARBA00022574"/>
    </source>
</evidence>